<evidence type="ECO:0000313" key="4">
    <source>
        <dbReference type="Proteomes" id="UP000823883"/>
    </source>
</evidence>
<accession>A0A9D2PAE3</accession>
<dbReference type="EMBL" id="DWWL01000022">
    <property type="protein sequence ID" value="HJC47110.1"/>
    <property type="molecule type" value="Genomic_DNA"/>
</dbReference>
<protein>
    <recommendedName>
        <fullName evidence="5">Iron transporter</fullName>
    </recommendedName>
</protein>
<evidence type="ECO:0000256" key="2">
    <source>
        <dbReference type="SAM" id="SignalP"/>
    </source>
</evidence>
<reference evidence="3" key="1">
    <citation type="journal article" date="2021" name="PeerJ">
        <title>Extensive microbial diversity within the chicken gut microbiome revealed by metagenomics and culture.</title>
        <authorList>
            <person name="Gilroy R."/>
            <person name="Ravi A."/>
            <person name="Getino M."/>
            <person name="Pursley I."/>
            <person name="Horton D.L."/>
            <person name="Alikhan N.F."/>
            <person name="Baker D."/>
            <person name="Gharbi K."/>
            <person name="Hall N."/>
            <person name="Watson M."/>
            <person name="Adriaenssens E.M."/>
            <person name="Foster-Nyarko E."/>
            <person name="Jarju S."/>
            <person name="Secka A."/>
            <person name="Antonio M."/>
            <person name="Oren A."/>
            <person name="Chaudhuri R.R."/>
            <person name="La Ragione R."/>
            <person name="Hildebrand F."/>
            <person name="Pallen M.J."/>
        </authorList>
    </citation>
    <scope>NUCLEOTIDE SEQUENCE</scope>
    <source>
        <strain evidence="3">CHK183-5548</strain>
    </source>
</reference>
<feature type="signal peptide" evidence="2">
    <location>
        <begin position="1"/>
        <end position="27"/>
    </location>
</feature>
<name>A0A9D2PAE3_9FIRM</name>
<feature type="chain" id="PRO_5038406429" description="Iron transporter" evidence="2">
    <location>
        <begin position="28"/>
        <end position="326"/>
    </location>
</feature>
<sequence>MKKMWAAAFLAAAVGTAGLSACSGHPAAENGQTEAGSETAGTEKTQAGAESETAGTESAQASAESEAAGAESTQAGAGENSSPADAQTRQTSSLKDGVYHIQVDSSSSKFRITDCLLTVEDGTMSAVMTMGGTGYLKVFMGTGEEAEKAPEEAFIPFTEQADGTHAFQVPVEALDQEIPCSAFSKRREKWYDRTLVFRSDSLPAEAFEDGSFATAESLGLEDGSYQVEVTLEGGSGRTSVESPAALRVEKGLAWATVVWSSSNYDYMIVDGERFDPAEGEETSTFEIPVAAFDKKMEVKADTVAMSVPHEISYTLTFDSDTVEAAP</sequence>
<dbReference type="Proteomes" id="UP000823883">
    <property type="component" value="Unassembled WGS sequence"/>
</dbReference>
<gene>
    <name evidence="3" type="ORF">IAA04_03545</name>
</gene>
<organism evidence="3 4">
    <name type="scientific">Candidatus Lachnoclostridium pullistercoris</name>
    <dbReference type="NCBI Taxonomy" id="2838632"/>
    <lineage>
        <taxon>Bacteria</taxon>
        <taxon>Bacillati</taxon>
        <taxon>Bacillota</taxon>
        <taxon>Clostridia</taxon>
        <taxon>Lachnospirales</taxon>
        <taxon>Lachnospiraceae</taxon>
    </lineage>
</organism>
<evidence type="ECO:0000313" key="3">
    <source>
        <dbReference type="EMBL" id="HJC47110.1"/>
    </source>
</evidence>
<keyword evidence="2" id="KW-0732">Signal</keyword>
<feature type="compositionally biased region" description="Low complexity" evidence="1">
    <location>
        <begin position="45"/>
        <end position="79"/>
    </location>
</feature>
<proteinExistence type="predicted"/>
<evidence type="ECO:0008006" key="5">
    <source>
        <dbReference type="Google" id="ProtNLM"/>
    </source>
</evidence>
<dbReference type="PROSITE" id="PS51257">
    <property type="entry name" value="PROKAR_LIPOPROTEIN"/>
    <property type="match status" value="1"/>
</dbReference>
<evidence type="ECO:0000256" key="1">
    <source>
        <dbReference type="SAM" id="MobiDB-lite"/>
    </source>
</evidence>
<reference evidence="3" key="2">
    <citation type="submission" date="2021-04" db="EMBL/GenBank/DDBJ databases">
        <authorList>
            <person name="Gilroy R."/>
        </authorList>
    </citation>
    <scope>NUCLEOTIDE SEQUENCE</scope>
    <source>
        <strain evidence="3">CHK183-5548</strain>
    </source>
</reference>
<feature type="compositionally biased region" description="Polar residues" evidence="1">
    <location>
        <begin position="30"/>
        <end position="44"/>
    </location>
</feature>
<feature type="region of interest" description="Disordered" evidence="1">
    <location>
        <begin position="23"/>
        <end position="93"/>
    </location>
</feature>
<feature type="compositionally biased region" description="Polar residues" evidence="1">
    <location>
        <begin position="80"/>
        <end position="93"/>
    </location>
</feature>
<dbReference type="AlphaFoldDB" id="A0A9D2PAE3"/>
<comment type="caution">
    <text evidence="3">The sequence shown here is derived from an EMBL/GenBank/DDBJ whole genome shotgun (WGS) entry which is preliminary data.</text>
</comment>